<gene>
    <name evidence="2" type="ORF">F8M41_013771</name>
</gene>
<dbReference type="InterPro" id="IPR036047">
    <property type="entry name" value="F-box-like_dom_sf"/>
</dbReference>
<feature type="domain" description="F-box" evidence="1">
    <location>
        <begin position="1"/>
        <end position="43"/>
    </location>
</feature>
<accession>A0A8H4EUY5</accession>
<evidence type="ECO:0000313" key="2">
    <source>
        <dbReference type="EMBL" id="KAF0557249.1"/>
    </source>
</evidence>
<dbReference type="OrthoDB" id="2163268at2759"/>
<evidence type="ECO:0000313" key="3">
    <source>
        <dbReference type="Proteomes" id="UP000439903"/>
    </source>
</evidence>
<dbReference type="PROSITE" id="PS50181">
    <property type="entry name" value="FBOX"/>
    <property type="match status" value="1"/>
</dbReference>
<dbReference type="InterPro" id="IPR032675">
    <property type="entry name" value="LRR_dom_sf"/>
</dbReference>
<dbReference type="SUPFAM" id="SSF81383">
    <property type="entry name" value="F-box domain"/>
    <property type="match status" value="1"/>
</dbReference>
<sequence length="203" mass="23646">MIILPNECLFETFTYLKNWDLFSCLLVNRQWCRIAIPLLWRELSLFRSKKLVRTCLLILNTEEQSSLKTFITFPNNQKPLFDYTAYTMVIKIDSDNGIMRLFENNSHNFNFSNYHAQLIAAKLIRYTLTKMFLRTSKKLKDLSIHCEIVNSLLSRIFDKCTLTSLTLSHNGLGTEGGNVLAEVLHKNTTLTHLYIWGNKLDSQ</sequence>
<dbReference type="Gene3D" id="3.80.10.10">
    <property type="entry name" value="Ribonuclease Inhibitor"/>
    <property type="match status" value="1"/>
</dbReference>
<dbReference type="AlphaFoldDB" id="A0A8H4EUY5"/>
<dbReference type="Gene3D" id="1.20.1280.50">
    <property type="match status" value="1"/>
</dbReference>
<keyword evidence="3" id="KW-1185">Reference proteome</keyword>
<organism evidence="2 3">
    <name type="scientific">Gigaspora margarita</name>
    <dbReference type="NCBI Taxonomy" id="4874"/>
    <lineage>
        <taxon>Eukaryota</taxon>
        <taxon>Fungi</taxon>
        <taxon>Fungi incertae sedis</taxon>
        <taxon>Mucoromycota</taxon>
        <taxon>Glomeromycotina</taxon>
        <taxon>Glomeromycetes</taxon>
        <taxon>Diversisporales</taxon>
        <taxon>Gigasporaceae</taxon>
        <taxon>Gigaspora</taxon>
    </lineage>
</organism>
<evidence type="ECO:0000259" key="1">
    <source>
        <dbReference type="PROSITE" id="PS50181"/>
    </source>
</evidence>
<protein>
    <recommendedName>
        <fullName evidence="1">F-box domain-containing protein</fullName>
    </recommendedName>
</protein>
<reference evidence="2 3" key="1">
    <citation type="journal article" date="2019" name="Environ. Microbiol.">
        <title>At the nexus of three kingdoms: the genome of the mycorrhizal fungus Gigaspora margarita provides insights into plant, endobacterial and fungal interactions.</title>
        <authorList>
            <person name="Venice F."/>
            <person name="Ghignone S."/>
            <person name="Salvioli di Fossalunga A."/>
            <person name="Amselem J."/>
            <person name="Novero M."/>
            <person name="Xianan X."/>
            <person name="Sedzielewska Toro K."/>
            <person name="Morin E."/>
            <person name="Lipzen A."/>
            <person name="Grigoriev I.V."/>
            <person name="Henrissat B."/>
            <person name="Martin F.M."/>
            <person name="Bonfante P."/>
        </authorList>
    </citation>
    <scope>NUCLEOTIDE SEQUENCE [LARGE SCALE GENOMIC DNA]</scope>
    <source>
        <strain evidence="2 3">BEG34</strain>
    </source>
</reference>
<dbReference type="SUPFAM" id="SSF52047">
    <property type="entry name" value="RNI-like"/>
    <property type="match status" value="1"/>
</dbReference>
<dbReference type="SMART" id="SM00368">
    <property type="entry name" value="LRR_RI"/>
    <property type="match status" value="1"/>
</dbReference>
<name>A0A8H4EUY5_GIGMA</name>
<dbReference type="EMBL" id="WTPW01000029">
    <property type="protein sequence ID" value="KAF0557249.1"/>
    <property type="molecule type" value="Genomic_DNA"/>
</dbReference>
<dbReference type="Pfam" id="PF12937">
    <property type="entry name" value="F-box-like"/>
    <property type="match status" value="1"/>
</dbReference>
<dbReference type="Proteomes" id="UP000439903">
    <property type="component" value="Unassembled WGS sequence"/>
</dbReference>
<dbReference type="InterPro" id="IPR001810">
    <property type="entry name" value="F-box_dom"/>
</dbReference>
<comment type="caution">
    <text evidence="2">The sequence shown here is derived from an EMBL/GenBank/DDBJ whole genome shotgun (WGS) entry which is preliminary data.</text>
</comment>
<proteinExistence type="predicted"/>